<accession>A0AC61U7U5</accession>
<organism evidence="1 2">
    <name type="scientific">Janibacter limosus</name>
    <dbReference type="NCBI Taxonomy" id="53458"/>
    <lineage>
        <taxon>Bacteria</taxon>
        <taxon>Bacillati</taxon>
        <taxon>Actinomycetota</taxon>
        <taxon>Actinomycetes</taxon>
        <taxon>Micrococcales</taxon>
        <taxon>Intrasporangiaceae</taxon>
        <taxon>Janibacter</taxon>
    </lineage>
</organism>
<protein>
    <submittedName>
        <fullName evidence="1">Uncharacterized protein</fullName>
    </submittedName>
</protein>
<evidence type="ECO:0000313" key="1">
    <source>
        <dbReference type="EMBL" id="UUZ46121.1"/>
    </source>
</evidence>
<gene>
    <name evidence="1" type="ORF">LP422_10010</name>
</gene>
<reference evidence="1" key="1">
    <citation type="submission" date="2021-11" db="EMBL/GenBank/DDBJ databases">
        <title>Study of the species diversity of bacterial strains isolated from a unique natural object - Shulgan-Tash cave (Bashkiria).</title>
        <authorList>
            <person name="Sazanova A.L."/>
            <person name="Chirak E.R."/>
            <person name="Safronova V.I."/>
        </authorList>
    </citation>
    <scope>NUCLEOTIDE SEQUENCE</scope>
    <source>
        <strain evidence="1">P1</strain>
    </source>
</reference>
<evidence type="ECO:0000313" key="2">
    <source>
        <dbReference type="Proteomes" id="UP001059663"/>
    </source>
</evidence>
<dbReference type="EMBL" id="CP087977">
    <property type="protein sequence ID" value="UUZ46121.1"/>
    <property type="molecule type" value="Genomic_DNA"/>
</dbReference>
<dbReference type="Proteomes" id="UP001059663">
    <property type="component" value="Chromosome"/>
</dbReference>
<name>A0AC61U7U5_9MICO</name>
<proteinExistence type="predicted"/>
<sequence length="54" mass="5808">MSHEGGSSPIRSQSPTGLTARPQGDAHPRAHDLKEMRTRGRTTLRRCASAGARP</sequence>